<evidence type="ECO:0000313" key="2">
    <source>
        <dbReference type="EnsemblPlants" id="ONIVA02G12590.1"/>
    </source>
</evidence>
<accession>A0A0E0G4L0</accession>
<sequence length="405" mass="44042">MESRRGESEEEGKRPLKQNEIYRAWSSAAWSPQSTAEAVMRQCRSKGVKTLVDNVRLVCDLSAISDGVLHISSSVMPTEIIKRYFKEKSCLLDLMELGNKSSDCHEQRISRDTEFNDRLEKPLTGCFRLNDWLDSRLPLARAAAVGEELAGRPRPAGRRGEARREVAAGWTRGKRLLGSRGQPSAGEELAGRSRPLGRADGARREAAAAWTRGWSSLGCLGRLGTGEELAGWPRLAGRWEERIGWSRSAGPGRSCTLRTPPPSCSPRGGGGAAFSRRQPMPSRSPRVVVVSPPVPPSPADSRCRPARREVVVVSPSVPPSPAGSRCSLPAARILGERGEKGKDPPGCCDLRLPHAVDRRRRQAAGRQGGTAWTVDVARPLSVKVAQFSISGTYIIASAHCLHDDR</sequence>
<dbReference type="EnsemblPlants" id="ONIVA02G12590.1">
    <property type="protein sequence ID" value="ONIVA02G12590.1"/>
    <property type="gene ID" value="ONIVA02G12590"/>
</dbReference>
<organism evidence="2">
    <name type="scientific">Oryza nivara</name>
    <name type="common">Indian wild rice</name>
    <name type="synonym">Oryza sativa f. spontanea</name>
    <dbReference type="NCBI Taxonomy" id="4536"/>
    <lineage>
        <taxon>Eukaryota</taxon>
        <taxon>Viridiplantae</taxon>
        <taxon>Streptophyta</taxon>
        <taxon>Embryophyta</taxon>
        <taxon>Tracheophyta</taxon>
        <taxon>Spermatophyta</taxon>
        <taxon>Magnoliopsida</taxon>
        <taxon>Liliopsida</taxon>
        <taxon>Poales</taxon>
        <taxon>Poaceae</taxon>
        <taxon>BOP clade</taxon>
        <taxon>Oryzoideae</taxon>
        <taxon>Oryzeae</taxon>
        <taxon>Oryzinae</taxon>
        <taxon>Oryza</taxon>
    </lineage>
</organism>
<reference evidence="2" key="2">
    <citation type="submission" date="2018-04" db="EMBL/GenBank/DDBJ databases">
        <title>OnivRS2 (Oryza nivara Reference Sequence Version 2).</title>
        <authorList>
            <person name="Zhang J."/>
            <person name="Kudrna D."/>
            <person name="Lee S."/>
            <person name="Talag J."/>
            <person name="Rajasekar S."/>
            <person name="Welchert J."/>
            <person name="Hsing Y.-I."/>
            <person name="Wing R.A."/>
        </authorList>
    </citation>
    <scope>NUCLEOTIDE SEQUENCE [LARGE SCALE GENOMIC DNA]</scope>
    <source>
        <strain evidence="2">SL10</strain>
    </source>
</reference>
<proteinExistence type="predicted"/>
<feature type="region of interest" description="Disordered" evidence="1">
    <location>
        <begin position="148"/>
        <end position="167"/>
    </location>
</feature>
<protein>
    <submittedName>
        <fullName evidence="2">Uncharacterized protein</fullName>
    </submittedName>
</protein>
<evidence type="ECO:0000256" key="1">
    <source>
        <dbReference type="SAM" id="MobiDB-lite"/>
    </source>
</evidence>
<dbReference type="HOGENOM" id="CLU_680397_0_0_1"/>
<name>A0A0E0G4L0_ORYNI</name>
<feature type="compositionally biased region" description="Low complexity" evidence="1">
    <location>
        <begin position="275"/>
        <end position="291"/>
    </location>
</feature>
<evidence type="ECO:0000313" key="3">
    <source>
        <dbReference type="Proteomes" id="UP000006591"/>
    </source>
</evidence>
<keyword evidence="3" id="KW-1185">Reference proteome</keyword>
<reference evidence="2" key="1">
    <citation type="submission" date="2015-04" db="UniProtKB">
        <authorList>
            <consortium name="EnsemblPlants"/>
        </authorList>
    </citation>
    <scope>IDENTIFICATION</scope>
    <source>
        <strain evidence="2">SL10</strain>
    </source>
</reference>
<feature type="region of interest" description="Disordered" evidence="1">
    <location>
        <begin position="249"/>
        <end position="302"/>
    </location>
</feature>
<dbReference type="Gramene" id="ONIVA02G12590.1">
    <property type="protein sequence ID" value="ONIVA02G12590.1"/>
    <property type="gene ID" value="ONIVA02G12590"/>
</dbReference>
<dbReference type="Proteomes" id="UP000006591">
    <property type="component" value="Chromosome 2"/>
</dbReference>
<feature type="region of interest" description="Disordered" evidence="1">
    <location>
        <begin position="172"/>
        <end position="200"/>
    </location>
</feature>
<dbReference type="AlphaFoldDB" id="A0A0E0G4L0"/>